<dbReference type="PROSITE" id="PS00518">
    <property type="entry name" value="ZF_RING_1"/>
    <property type="match status" value="2"/>
</dbReference>
<dbReference type="InterPro" id="IPR050143">
    <property type="entry name" value="TRIM/RBCC"/>
</dbReference>
<dbReference type="PROSITE" id="PS50119">
    <property type="entry name" value="ZF_BBOX"/>
    <property type="match status" value="2"/>
</dbReference>
<sequence length="709" mass="78611">PTPLLHHLDLGKGLEWGQGRGGKRRAMAAENPVESLHEEATCPVCLEYFTEPVILECGHNFCQACISQCWEGSDTAASCPQCRETVQQRNLRPNRQLANVVEITKRLSLQAAKGAGGDGLCGEHQETLKLFCEEDQTPICVVCDRSRAHRTHTVVPIEEAAQEYKERIQAHLKTLREEREKLPCPIFIQKQTQTERQKIVSEFQQLREFLEEQEQLLLAQLEKLDKEIVRIQNENDSQLSEQISHLSELISELEGKCQKPASEFLQVRLNEKHRWVLQDSQLSPSVPPTISLPINSSPFFQHHLPAAISCSTVCRRYWEGGGGVGRESRGEGIRSEKEESKRAMAAENPVESLQEEATCPVCLEYFTEPVILECGHNFCQACISQCWEGSDTAASCPQCRETVQQGNLRPNRQLANMVEIAKRLSLQVAKGAGADGLCGEHQEALKLFCEEDQTPICVVCDRSRAHRTHTVVPIQEAAQEYKVGNCCQSQMINFWVLITTTTGLARQKVGRETEAQSGAASFPQSLSMSVTELSREPRSPQTQSKTRTTLPCCHLSIMNVTLDPDTAHPQLVLSEDRKSPCVLGCEGFTSGRHCWEVEVGDGELWAVGVARGSVRRKGGISLSPEGGIWAVEWCWGGQFRALTSPVTRLPLSRFPSRIRVCLDCDRGQVTFIDAGLPSTQPLAPHLYGLWKLLPLPLCSPGTAGGAEGP</sequence>
<dbReference type="SMART" id="SM00589">
    <property type="entry name" value="PRY"/>
    <property type="match status" value="1"/>
</dbReference>
<evidence type="ECO:0008006" key="12">
    <source>
        <dbReference type="Google" id="ProtNLM"/>
    </source>
</evidence>
<feature type="compositionally biased region" description="Basic and acidic residues" evidence="6">
    <location>
        <begin position="326"/>
        <end position="344"/>
    </location>
</feature>
<evidence type="ECO:0000259" key="9">
    <source>
        <dbReference type="PROSITE" id="PS50188"/>
    </source>
</evidence>
<dbReference type="InterPro" id="IPR043136">
    <property type="entry name" value="B30.2/SPRY_sf"/>
</dbReference>
<dbReference type="InterPro" id="IPR001841">
    <property type="entry name" value="Znf_RING"/>
</dbReference>
<evidence type="ECO:0000256" key="1">
    <source>
        <dbReference type="ARBA" id="ARBA00022723"/>
    </source>
</evidence>
<keyword evidence="5" id="KW-0175">Coiled coil</keyword>
<dbReference type="CDD" id="cd12888">
    <property type="entry name" value="SPRY_PRY_TRIM7_like"/>
    <property type="match status" value="1"/>
</dbReference>
<evidence type="ECO:0000256" key="3">
    <source>
        <dbReference type="ARBA" id="ARBA00022833"/>
    </source>
</evidence>
<dbReference type="SUPFAM" id="SSF57850">
    <property type="entry name" value="RING/U-box"/>
    <property type="match status" value="2"/>
</dbReference>
<dbReference type="InterPro" id="IPR013083">
    <property type="entry name" value="Znf_RING/FYVE/PHD"/>
</dbReference>
<feature type="domain" description="RING-type" evidence="7">
    <location>
        <begin position="359"/>
        <end position="400"/>
    </location>
</feature>
<evidence type="ECO:0000259" key="7">
    <source>
        <dbReference type="PROSITE" id="PS50089"/>
    </source>
</evidence>
<name>A0A8C3H9H7_CHRPI</name>
<feature type="region of interest" description="Disordered" evidence="6">
    <location>
        <begin position="322"/>
        <end position="349"/>
    </location>
</feature>
<accession>A0A8C3H9H7</accession>
<evidence type="ECO:0000313" key="10">
    <source>
        <dbReference type="Ensembl" id="ENSCPBP00000010031.1"/>
    </source>
</evidence>
<dbReference type="Gene3D" id="3.30.40.10">
    <property type="entry name" value="Zinc/RING finger domain, C3HC4 (zinc finger)"/>
    <property type="match status" value="2"/>
</dbReference>
<evidence type="ECO:0000256" key="6">
    <source>
        <dbReference type="SAM" id="MobiDB-lite"/>
    </source>
</evidence>
<evidence type="ECO:0000256" key="5">
    <source>
        <dbReference type="SAM" id="Coils"/>
    </source>
</evidence>
<feature type="domain" description="B box-type" evidence="8">
    <location>
        <begin position="437"/>
        <end position="474"/>
    </location>
</feature>
<dbReference type="GeneTree" id="ENSGT01030000234669"/>
<keyword evidence="1" id="KW-0479">Metal-binding</keyword>
<dbReference type="Pfam" id="PF00643">
    <property type="entry name" value="zf-B_box"/>
    <property type="match status" value="2"/>
</dbReference>
<organism evidence="10 11">
    <name type="scientific">Chrysemys picta bellii</name>
    <name type="common">Western painted turtle</name>
    <name type="synonym">Emys bellii</name>
    <dbReference type="NCBI Taxonomy" id="8478"/>
    <lineage>
        <taxon>Eukaryota</taxon>
        <taxon>Metazoa</taxon>
        <taxon>Chordata</taxon>
        <taxon>Craniata</taxon>
        <taxon>Vertebrata</taxon>
        <taxon>Euteleostomi</taxon>
        <taxon>Archelosauria</taxon>
        <taxon>Testudinata</taxon>
        <taxon>Testudines</taxon>
        <taxon>Cryptodira</taxon>
        <taxon>Durocryptodira</taxon>
        <taxon>Testudinoidea</taxon>
        <taxon>Emydidae</taxon>
        <taxon>Chrysemys</taxon>
    </lineage>
</organism>
<dbReference type="CDD" id="cd19762">
    <property type="entry name" value="Bbox2_TRIM7-like"/>
    <property type="match status" value="2"/>
</dbReference>
<keyword evidence="3" id="KW-0862">Zinc</keyword>
<dbReference type="SUPFAM" id="SSF49899">
    <property type="entry name" value="Concanavalin A-like lectins/glucanases"/>
    <property type="match status" value="1"/>
</dbReference>
<dbReference type="InterPro" id="IPR000315">
    <property type="entry name" value="Znf_B-box"/>
</dbReference>
<dbReference type="Gene3D" id="3.30.160.60">
    <property type="entry name" value="Classic Zinc Finger"/>
    <property type="match status" value="2"/>
</dbReference>
<dbReference type="SMART" id="SM00336">
    <property type="entry name" value="BBOX"/>
    <property type="match status" value="2"/>
</dbReference>
<dbReference type="Pfam" id="PF00622">
    <property type="entry name" value="SPRY"/>
    <property type="match status" value="1"/>
</dbReference>
<dbReference type="Pfam" id="PF13765">
    <property type="entry name" value="PRY"/>
    <property type="match status" value="1"/>
</dbReference>
<dbReference type="InterPro" id="IPR013320">
    <property type="entry name" value="ConA-like_dom_sf"/>
</dbReference>
<dbReference type="PANTHER" id="PTHR24103">
    <property type="entry name" value="E3 UBIQUITIN-PROTEIN LIGASE TRIM"/>
    <property type="match status" value="1"/>
</dbReference>
<dbReference type="Ensembl" id="ENSCPBT00000012039.1">
    <property type="protein sequence ID" value="ENSCPBP00000010031.1"/>
    <property type="gene ID" value="ENSCPBG00000007716.1"/>
</dbReference>
<evidence type="ECO:0000256" key="2">
    <source>
        <dbReference type="ARBA" id="ARBA00022771"/>
    </source>
</evidence>
<dbReference type="SUPFAM" id="SSF57845">
    <property type="entry name" value="B-box zinc-binding domain"/>
    <property type="match status" value="2"/>
</dbReference>
<keyword evidence="11" id="KW-1185">Reference proteome</keyword>
<feature type="compositionally biased region" description="Polar residues" evidence="6">
    <location>
        <begin position="515"/>
        <end position="532"/>
    </location>
</feature>
<proteinExistence type="predicted"/>
<dbReference type="InterPro" id="IPR006574">
    <property type="entry name" value="PRY"/>
</dbReference>
<feature type="domain" description="B30.2/SPRY" evidence="9">
    <location>
        <begin position="521"/>
        <end position="709"/>
    </location>
</feature>
<keyword evidence="2 4" id="KW-0863">Zinc-finger</keyword>
<feature type="domain" description="B box-type" evidence="8">
    <location>
        <begin position="120"/>
        <end position="157"/>
    </location>
</feature>
<dbReference type="Proteomes" id="UP000694380">
    <property type="component" value="Unplaced"/>
</dbReference>
<dbReference type="PROSITE" id="PS50188">
    <property type="entry name" value="B302_SPRY"/>
    <property type="match status" value="1"/>
</dbReference>
<dbReference type="InterPro" id="IPR003877">
    <property type="entry name" value="SPRY_dom"/>
</dbReference>
<feature type="domain" description="RING-type" evidence="7">
    <location>
        <begin position="42"/>
        <end position="83"/>
    </location>
</feature>
<reference evidence="10" key="2">
    <citation type="submission" date="2025-09" db="UniProtKB">
        <authorList>
            <consortium name="Ensembl"/>
        </authorList>
    </citation>
    <scope>IDENTIFICATION</scope>
</reference>
<dbReference type="SMART" id="SM00184">
    <property type="entry name" value="RING"/>
    <property type="match status" value="2"/>
</dbReference>
<evidence type="ECO:0000256" key="4">
    <source>
        <dbReference type="PROSITE-ProRule" id="PRU00024"/>
    </source>
</evidence>
<reference evidence="10" key="1">
    <citation type="submission" date="2025-08" db="UniProtKB">
        <authorList>
            <consortium name="Ensembl"/>
        </authorList>
    </citation>
    <scope>IDENTIFICATION</scope>
</reference>
<dbReference type="CDD" id="cd16594">
    <property type="entry name" value="RING-HC_TRIM7-like_C-IV"/>
    <property type="match status" value="2"/>
</dbReference>
<dbReference type="Pfam" id="PF15227">
    <property type="entry name" value="zf-C3HC4_4"/>
    <property type="match status" value="2"/>
</dbReference>
<feature type="region of interest" description="Disordered" evidence="6">
    <location>
        <begin position="509"/>
        <end position="547"/>
    </location>
</feature>
<dbReference type="AlphaFoldDB" id="A0A8C3H9H7"/>
<protein>
    <recommendedName>
        <fullName evidence="12">Zinc finger protein RFP-like</fullName>
    </recommendedName>
</protein>
<dbReference type="SMART" id="SM00449">
    <property type="entry name" value="SPRY"/>
    <property type="match status" value="1"/>
</dbReference>
<evidence type="ECO:0000313" key="11">
    <source>
        <dbReference type="Proteomes" id="UP000694380"/>
    </source>
</evidence>
<evidence type="ECO:0000259" key="8">
    <source>
        <dbReference type="PROSITE" id="PS50119"/>
    </source>
</evidence>
<dbReference type="GO" id="GO:0008270">
    <property type="term" value="F:zinc ion binding"/>
    <property type="evidence" value="ECO:0007669"/>
    <property type="project" value="UniProtKB-KW"/>
</dbReference>
<dbReference type="InterPro" id="IPR001870">
    <property type="entry name" value="B30.2/SPRY"/>
</dbReference>
<feature type="coiled-coil region" evidence="5">
    <location>
        <begin position="207"/>
        <end position="241"/>
    </location>
</feature>
<dbReference type="PROSITE" id="PS50089">
    <property type="entry name" value="ZF_RING_2"/>
    <property type="match status" value="2"/>
</dbReference>
<dbReference type="Gene3D" id="2.60.120.920">
    <property type="match status" value="1"/>
</dbReference>
<dbReference type="InterPro" id="IPR017907">
    <property type="entry name" value="Znf_RING_CS"/>
</dbReference>